<sequence>MRIAPNALLAAAFVLVAGAAQADSVGPDWITMEQAAKKARDAGYTAIFKIEADDGHWEVTGLRDGRRVEADIHPTTGALSNERPDD</sequence>
<dbReference type="AlphaFoldDB" id="A0A9W6N2G4"/>
<name>A0A9W6N2G4_9HYPH</name>
<organism evidence="3 4">
    <name type="scientific">Methylopila jiangsuensis</name>
    <dbReference type="NCBI Taxonomy" id="586230"/>
    <lineage>
        <taxon>Bacteria</taxon>
        <taxon>Pseudomonadati</taxon>
        <taxon>Pseudomonadota</taxon>
        <taxon>Alphaproteobacteria</taxon>
        <taxon>Hyphomicrobiales</taxon>
        <taxon>Methylopilaceae</taxon>
        <taxon>Methylopila</taxon>
    </lineage>
</organism>
<dbReference type="EMBL" id="BSFK01000005">
    <property type="protein sequence ID" value="GLK75265.1"/>
    <property type="molecule type" value="Genomic_DNA"/>
</dbReference>
<evidence type="ECO:0000313" key="3">
    <source>
        <dbReference type="EMBL" id="GLK75265.1"/>
    </source>
</evidence>
<accession>A0A9W6N2G4</accession>
<dbReference type="RefSeq" id="WP_271203227.1">
    <property type="nucleotide sequence ID" value="NZ_BSFK01000005.1"/>
</dbReference>
<feature type="chain" id="PRO_5040903542" description="PepSY domain-containing protein" evidence="1">
    <location>
        <begin position="23"/>
        <end position="86"/>
    </location>
</feature>
<dbReference type="Pfam" id="PF13670">
    <property type="entry name" value="PepSY_2"/>
    <property type="match status" value="1"/>
</dbReference>
<comment type="caution">
    <text evidence="3">The sequence shown here is derived from an EMBL/GenBank/DDBJ whole genome shotgun (WGS) entry which is preliminary data.</text>
</comment>
<proteinExistence type="predicted"/>
<evidence type="ECO:0000313" key="4">
    <source>
        <dbReference type="Proteomes" id="UP001143364"/>
    </source>
</evidence>
<feature type="domain" description="PepSY" evidence="2">
    <location>
        <begin position="7"/>
        <end position="81"/>
    </location>
</feature>
<dbReference type="Proteomes" id="UP001143364">
    <property type="component" value="Unassembled WGS sequence"/>
</dbReference>
<keyword evidence="4" id="KW-1185">Reference proteome</keyword>
<feature type="signal peptide" evidence="1">
    <location>
        <begin position="1"/>
        <end position="22"/>
    </location>
</feature>
<dbReference type="InterPro" id="IPR025711">
    <property type="entry name" value="PepSY"/>
</dbReference>
<protein>
    <recommendedName>
        <fullName evidence="2">PepSY domain-containing protein</fullName>
    </recommendedName>
</protein>
<evidence type="ECO:0000256" key="1">
    <source>
        <dbReference type="SAM" id="SignalP"/>
    </source>
</evidence>
<reference evidence="3" key="1">
    <citation type="journal article" date="2014" name="Int. J. Syst. Evol. Microbiol.">
        <title>Complete genome sequence of Corynebacterium casei LMG S-19264T (=DSM 44701T), isolated from a smear-ripened cheese.</title>
        <authorList>
            <consortium name="US DOE Joint Genome Institute (JGI-PGF)"/>
            <person name="Walter F."/>
            <person name="Albersmeier A."/>
            <person name="Kalinowski J."/>
            <person name="Ruckert C."/>
        </authorList>
    </citation>
    <scope>NUCLEOTIDE SEQUENCE</scope>
    <source>
        <strain evidence="3">VKM B-2555</strain>
    </source>
</reference>
<reference evidence="3" key="2">
    <citation type="submission" date="2023-01" db="EMBL/GenBank/DDBJ databases">
        <authorList>
            <person name="Sun Q."/>
            <person name="Evtushenko L."/>
        </authorList>
    </citation>
    <scope>NUCLEOTIDE SEQUENCE</scope>
    <source>
        <strain evidence="3">VKM B-2555</strain>
    </source>
</reference>
<gene>
    <name evidence="3" type="ORF">GCM10008171_05190</name>
</gene>
<keyword evidence="1" id="KW-0732">Signal</keyword>
<evidence type="ECO:0000259" key="2">
    <source>
        <dbReference type="Pfam" id="PF13670"/>
    </source>
</evidence>